<reference evidence="3 4" key="1">
    <citation type="journal article" date="2012" name="Stand. Genomic Sci.">
        <title>Complete genome sequence of the facultatively chemolithoautotrophic and methylotrophic alpha Proteobacterium Starkeya novella type strain (ATCC 8093(T)).</title>
        <authorList>
            <person name="Kappler U."/>
            <person name="Davenport K."/>
            <person name="Beatson S."/>
            <person name="Lucas S."/>
            <person name="Lapidus A."/>
            <person name="Copeland A."/>
            <person name="Berry K.W."/>
            <person name="Glavina Del Rio T."/>
            <person name="Hammon N."/>
            <person name="Dalin E."/>
            <person name="Tice H."/>
            <person name="Pitluck S."/>
            <person name="Richardson P."/>
            <person name="Bruce D."/>
            <person name="Goodwin L.A."/>
            <person name="Han C."/>
            <person name="Tapia R."/>
            <person name="Detter J.C."/>
            <person name="Chang Y.J."/>
            <person name="Jeffries C.D."/>
            <person name="Land M."/>
            <person name="Hauser L."/>
            <person name="Kyrpides N.C."/>
            <person name="Goker M."/>
            <person name="Ivanova N."/>
            <person name="Klenk H.P."/>
            <person name="Woyke T."/>
        </authorList>
    </citation>
    <scope>NUCLEOTIDE SEQUENCE [LARGE SCALE GENOMIC DNA]</scope>
    <source>
        <strain evidence="4">ATCC 8093 / DSM 506 / JCM 20403 / CCM 1077 / IAM 12100 / NBRC 12443 / NCIMB 10456</strain>
    </source>
</reference>
<dbReference type="STRING" id="639283.Snov_0637"/>
<dbReference type="InterPro" id="IPR009739">
    <property type="entry name" value="LprI-like_N"/>
</dbReference>
<dbReference type="eggNOG" id="COG3755">
    <property type="taxonomic scope" value="Bacteria"/>
</dbReference>
<name>D7A4S2_ANCN5</name>
<feature type="signal peptide" evidence="1">
    <location>
        <begin position="1"/>
        <end position="20"/>
    </location>
</feature>
<dbReference type="Proteomes" id="UP000006633">
    <property type="component" value="Chromosome"/>
</dbReference>
<dbReference type="KEGG" id="sno:Snov_0637"/>
<keyword evidence="1" id="KW-0732">Signal</keyword>
<evidence type="ECO:0000313" key="3">
    <source>
        <dbReference type="EMBL" id="ADH87970.1"/>
    </source>
</evidence>
<dbReference type="EMBL" id="CP002026">
    <property type="protein sequence ID" value="ADH87970.1"/>
    <property type="molecule type" value="Genomic_DNA"/>
</dbReference>
<keyword evidence="4" id="KW-1185">Reference proteome</keyword>
<dbReference type="Gene3D" id="1.20.1270.180">
    <property type="match status" value="1"/>
</dbReference>
<evidence type="ECO:0000259" key="2">
    <source>
        <dbReference type="Pfam" id="PF07007"/>
    </source>
</evidence>
<feature type="domain" description="Lysozyme inhibitor LprI-like N-terminal" evidence="2">
    <location>
        <begin position="41"/>
        <end position="113"/>
    </location>
</feature>
<evidence type="ECO:0000256" key="1">
    <source>
        <dbReference type="SAM" id="SignalP"/>
    </source>
</evidence>
<proteinExistence type="predicted"/>
<dbReference type="AlphaFoldDB" id="D7A4S2"/>
<feature type="chain" id="PRO_5003092513" description="Lysozyme inhibitor LprI-like N-terminal domain-containing protein" evidence="1">
    <location>
        <begin position="21"/>
        <end position="126"/>
    </location>
</feature>
<protein>
    <recommendedName>
        <fullName evidence="2">Lysozyme inhibitor LprI-like N-terminal domain-containing protein</fullName>
    </recommendedName>
</protein>
<evidence type="ECO:0000313" key="4">
    <source>
        <dbReference type="Proteomes" id="UP000006633"/>
    </source>
</evidence>
<gene>
    <name evidence="3" type="ordered locus">Snov_0637</name>
</gene>
<organism evidence="3 4">
    <name type="scientific">Ancylobacter novellus (strain ATCC 8093 / DSM 506 / JCM 20403 / CCM 1077 / IAM 12100 / NBRC 12443 / NCIMB 10456)</name>
    <name type="common">Starkeya novella</name>
    <dbReference type="NCBI Taxonomy" id="639283"/>
    <lineage>
        <taxon>Bacteria</taxon>
        <taxon>Pseudomonadati</taxon>
        <taxon>Pseudomonadota</taxon>
        <taxon>Alphaproteobacteria</taxon>
        <taxon>Hyphomicrobiales</taxon>
        <taxon>Xanthobacteraceae</taxon>
        <taxon>Ancylobacter</taxon>
    </lineage>
</organism>
<dbReference type="HOGENOM" id="CLU_1980203_0_0_5"/>
<sequence>MSGHLSRLCCLAAAAMLAWAAPRPVWAQWNPQTNCDKLDGYAMEDCLTKEAAEADKALNAAYQKMLAAIDQDATPSDPKATWRDNLVAAQRAWIAYRDANCKFDLSVRNGISAAAPRPRSSNACWR</sequence>
<accession>D7A4S2</accession>
<dbReference type="RefSeq" id="WP_013165475.1">
    <property type="nucleotide sequence ID" value="NC_014217.1"/>
</dbReference>
<dbReference type="Pfam" id="PF07007">
    <property type="entry name" value="LprI"/>
    <property type="match status" value="1"/>
</dbReference>